<dbReference type="CDD" id="cd02440">
    <property type="entry name" value="AdoMet_MTases"/>
    <property type="match status" value="1"/>
</dbReference>
<gene>
    <name evidence="4" type="ORF">LX12_003655</name>
</gene>
<comment type="caution">
    <text evidence="4">The sequence shown here is derived from an EMBL/GenBank/DDBJ whole genome shotgun (WGS) entry which is preliminary data.</text>
</comment>
<evidence type="ECO:0000256" key="3">
    <source>
        <dbReference type="ARBA" id="ARBA00022691"/>
    </source>
</evidence>
<proteinExistence type="predicted"/>
<dbReference type="InterPro" id="IPR029063">
    <property type="entry name" value="SAM-dependent_MTases_sf"/>
</dbReference>
<evidence type="ECO:0000256" key="1">
    <source>
        <dbReference type="ARBA" id="ARBA00022603"/>
    </source>
</evidence>
<sequence>MPDGPSGAHTLPAPRPVTPTTVLAAELIELCDRLADAGVADDVLAAARRSRDLATGLDEYVAACTSPETSELAGLTRRTQGHDWDADAHTVPLEQEMLSGHVEGRFLEFLVHMAGARRILELGMFTGYSALAMAQAAGPGARVVASEIDARVAAFAQESFAEAGVADRIDVLVGPADDTLRELAGHAERGGIEPFDLVFIDADKAGYGRYLDRLLESSLLAPHAVIAVDNTLMQGQPYRDGTPVTENGRAIAAFNAAVADDDRVEQVLVPIRDGVTLIRRAGTRSS</sequence>
<dbReference type="InterPro" id="IPR002935">
    <property type="entry name" value="SAM_O-MeTrfase"/>
</dbReference>
<evidence type="ECO:0000256" key="2">
    <source>
        <dbReference type="ARBA" id="ARBA00022679"/>
    </source>
</evidence>
<reference evidence="4 5" key="1">
    <citation type="submission" date="2022-06" db="EMBL/GenBank/DDBJ databases">
        <title>Genomic Encyclopedia of Archaeal and Bacterial Type Strains, Phase II (KMG-II): from individual species to whole genera.</title>
        <authorList>
            <person name="Goeker M."/>
        </authorList>
    </citation>
    <scope>NUCLEOTIDE SEQUENCE [LARGE SCALE GENOMIC DNA]</scope>
    <source>
        <strain evidence="4 5">DSM 45037</strain>
    </source>
</reference>
<dbReference type="Pfam" id="PF01596">
    <property type="entry name" value="Methyltransf_3"/>
    <property type="match status" value="1"/>
</dbReference>
<dbReference type="PANTHER" id="PTHR10509:SF14">
    <property type="entry name" value="CAFFEOYL-COA O-METHYLTRANSFERASE 3-RELATED"/>
    <property type="match status" value="1"/>
</dbReference>
<organism evidence="4 5">
    <name type="scientific">Williamsia serinedens</name>
    <dbReference type="NCBI Taxonomy" id="391736"/>
    <lineage>
        <taxon>Bacteria</taxon>
        <taxon>Bacillati</taxon>
        <taxon>Actinomycetota</taxon>
        <taxon>Actinomycetes</taxon>
        <taxon>Mycobacteriales</taxon>
        <taxon>Nocardiaceae</taxon>
        <taxon>Williamsia</taxon>
    </lineage>
</organism>
<dbReference type="InterPro" id="IPR050362">
    <property type="entry name" value="Cation-dep_OMT"/>
</dbReference>
<dbReference type="PANTHER" id="PTHR10509">
    <property type="entry name" value="O-METHYLTRANSFERASE-RELATED"/>
    <property type="match status" value="1"/>
</dbReference>
<accession>A0ABT1H6T4</accession>
<keyword evidence="3" id="KW-0949">S-adenosyl-L-methionine</keyword>
<protein>
    <submittedName>
        <fullName evidence="4">Caffeoyl-CoA O-methyltransferase</fullName>
    </submittedName>
</protein>
<evidence type="ECO:0000313" key="4">
    <source>
        <dbReference type="EMBL" id="MCP2162447.1"/>
    </source>
</evidence>
<keyword evidence="1" id="KW-0489">Methyltransferase</keyword>
<dbReference type="RefSeq" id="WP_253656024.1">
    <property type="nucleotide sequence ID" value="NZ_BAAAOE010000002.1"/>
</dbReference>
<dbReference type="PROSITE" id="PS51682">
    <property type="entry name" value="SAM_OMT_I"/>
    <property type="match status" value="1"/>
</dbReference>
<keyword evidence="2" id="KW-0808">Transferase</keyword>
<name>A0ABT1H6T4_9NOCA</name>
<dbReference type="Proteomes" id="UP001205740">
    <property type="component" value="Unassembled WGS sequence"/>
</dbReference>
<keyword evidence="5" id="KW-1185">Reference proteome</keyword>
<evidence type="ECO:0000313" key="5">
    <source>
        <dbReference type="Proteomes" id="UP001205740"/>
    </source>
</evidence>
<dbReference type="EMBL" id="JAMTCG010000007">
    <property type="protein sequence ID" value="MCP2162447.1"/>
    <property type="molecule type" value="Genomic_DNA"/>
</dbReference>
<dbReference type="Gene3D" id="3.40.50.150">
    <property type="entry name" value="Vaccinia Virus protein VP39"/>
    <property type="match status" value="1"/>
</dbReference>
<dbReference type="SUPFAM" id="SSF53335">
    <property type="entry name" value="S-adenosyl-L-methionine-dependent methyltransferases"/>
    <property type="match status" value="1"/>
</dbReference>